<keyword evidence="5 11" id="KW-0054">Arabinose catabolism</keyword>
<dbReference type="NCBIfam" id="NF003154">
    <property type="entry name" value="PRK04123.1"/>
    <property type="match status" value="1"/>
</dbReference>
<evidence type="ECO:0000256" key="1">
    <source>
        <dbReference type="ARBA" id="ARBA00022679"/>
    </source>
</evidence>
<dbReference type="PROSITE" id="PS50932">
    <property type="entry name" value="HTH_LACI_2"/>
    <property type="match status" value="1"/>
</dbReference>
<dbReference type="EC" id="2.7.1.16" evidence="10 11"/>
<dbReference type="EMBL" id="JYNU01000014">
    <property type="protein sequence ID" value="KMO75885.1"/>
    <property type="molecule type" value="Genomic_DNA"/>
</dbReference>
<reference evidence="15 16" key="1">
    <citation type="journal article" date="2015" name="Genome Biol. Evol.">
        <title>Characterization of Three Mycobacterium spp. with Potential Use in Bioremediation by Genome Sequencing and Comparative Genomics.</title>
        <authorList>
            <person name="Das S."/>
            <person name="Pettersson B.M."/>
            <person name="Behra P.R."/>
            <person name="Ramesh M."/>
            <person name="Dasgupta S."/>
            <person name="Bhattacharya A."/>
            <person name="Kirsebom L.A."/>
        </authorList>
    </citation>
    <scope>NUCLEOTIDE SEQUENCE [LARGE SCALE GENOMIC DNA]</scope>
    <source>
        <strain evidence="15 16">DSM 44075</strain>
    </source>
</reference>
<evidence type="ECO:0000256" key="7">
    <source>
        <dbReference type="ARBA" id="ARBA00023125"/>
    </source>
</evidence>
<feature type="domain" description="HTH cro/C1-type" evidence="14">
    <location>
        <begin position="15"/>
        <end position="57"/>
    </location>
</feature>
<dbReference type="InterPro" id="IPR018485">
    <property type="entry name" value="FGGY_C"/>
</dbReference>
<keyword evidence="1 11" id="KW-0808">Transferase</keyword>
<comment type="pathway">
    <text evidence="11">Carbohydrate degradation; L-arabinose degradation via L-ribulose; D-xylulose 5-phosphate from L-arabinose (bacterial route): step 2/3.</text>
</comment>
<dbReference type="PANTHER" id="PTHR43435">
    <property type="entry name" value="RIBULOKINASE"/>
    <property type="match status" value="1"/>
</dbReference>
<dbReference type="PATRIC" id="fig|1807.14.peg.2434"/>
<evidence type="ECO:0000259" key="13">
    <source>
        <dbReference type="PROSITE" id="PS50932"/>
    </source>
</evidence>
<dbReference type="Proteomes" id="UP000036313">
    <property type="component" value="Unassembled WGS sequence"/>
</dbReference>
<dbReference type="InterPro" id="IPR010982">
    <property type="entry name" value="Lambda_DNA-bd_dom_sf"/>
</dbReference>
<organism evidence="15 16">
    <name type="scientific">Mycolicibacterium obuense</name>
    <dbReference type="NCBI Taxonomy" id="1807"/>
    <lineage>
        <taxon>Bacteria</taxon>
        <taxon>Bacillati</taxon>
        <taxon>Actinomycetota</taxon>
        <taxon>Actinomycetes</taxon>
        <taxon>Mycobacteriales</taxon>
        <taxon>Mycobacteriaceae</taxon>
        <taxon>Mycolicibacterium</taxon>
    </lineage>
</organism>
<keyword evidence="3 11" id="KW-0418">Kinase</keyword>
<evidence type="ECO:0000256" key="5">
    <source>
        <dbReference type="ARBA" id="ARBA00022935"/>
    </source>
</evidence>
<dbReference type="Gene3D" id="3.30.420.40">
    <property type="match status" value="2"/>
</dbReference>
<keyword evidence="2" id="KW-0547">Nucleotide-binding</keyword>
<protein>
    <recommendedName>
        <fullName evidence="10 11">Ribulokinase</fullName>
        <ecNumber evidence="10 11">2.7.1.16</ecNumber>
    </recommendedName>
</protein>
<comment type="similarity">
    <text evidence="11">Belongs to the ribulokinase family.</text>
</comment>
<keyword evidence="4" id="KW-0067">ATP-binding</keyword>
<dbReference type="GO" id="GO:0019569">
    <property type="term" value="P:L-arabinose catabolic process to D-xylulose 5-phosphate"/>
    <property type="evidence" value="ECO:0007669"/>
    <property type="project" value="UniProtKB-UniPathway"/>
</dbReference>
<dbReference type="GO" id="GO:0003677">
    <property type="term" value="F:DNA binding"/>
    <property type="evidence" value="ECO:0007669"/>
    <property type="project" value="UniProtKB-KW"/>
</dbReference>
<sequence>MSTQPTPPTAGKPVMADVARLAGVSHQTVSRVINGSSSIRPATKARVEQAIEELGYRPNTAARALVTRRSGIIGIVGTNSALYGPSSIQRSVQEAARTAGYFTSLVPLAEVTRETLRDALDHLTRQSVEAVVMIVAQEDVLEIVHSAHAGLPLVVVEGDLSGRGLSVGVDQIDGARQATSHLIGLGHTAIEHVAGPLNFTEAKGRQTGYEQAMRDAGLTPRRACEGDWTPRRGYEIGRELARRGDFTAVFVANDQMAIGVLHAFAEAGLSVPGDVSVVGFDDIPEAGFLIPALTTIRQDFHEIGRRAMDLVMATLEGASTNVPPPPHRTDNPRQHGTPEGVFVSSEKYTVGVDFGTLSGRALVVRVGDGHEMASAEHVYTHAVVTDTLPGGADRLPPQWALQVPSDYVDVLRTAVPEAVTAAGIDPADVIGIGTDFTACTMVPVRADGTPLCEIAEFADRPHAYAKLWRHHSPQPQADRINTVAAQRGESWLPRYGGLISSEWEFAKALEILDEDPQIYAAMDHFVEAADWIVWQLCGTYVRNACTAGYKGIRQDGRYPSRDFLAAVRPQFADFVTDKLDHRIGTLGDSAGGLTAQAAAWTGLPQGIPVAVGNVDAHVTVAAADALDPGSLVAIMGTSTCHVMNSDVLREVPGMCGVVLDGISSGSWGYEAGQSGVGDIFGWFVANCVPESYQSEARRRGLSLHEYLSELAGRQRVGEHGLIALDWHSGNRSVLVDHELSGVMVGQTLATTCVDMYRALLEATAFGTRMIVETFVRSGVPVTELVVAGGLLKNSLLMQIYADAVGLPLSVVPSPQAPALGSAIHAATAAGAFPDVPSAARQMGRRIRDAYTPIPANVAAYDQLYREYVAAYEWFGRGNGMMRRLRRIGTPEPVGVLS</sequence>
<feature type="domain" description="HTH lacI-type" evidence="13">
    <location>
        <begin position="13"/>
        <end position="67"/>
    </location>
</feature>
<dbReference type="Pfam" id="PF00356">
    <property type="entry name" value="LacI"/>
    <property type="match status" value="1"/>
</dbReference>
<evidence type="ECO:0000256" key="10">
    <source>
        <dbReference type="NCBIfam" id="TIGR01234"/>
    </source>
</evidence>
<dbReference type="GO" id="GO:0008741">
    <property type="term" value="F:ribulokinase activity"/>
    <property type="evidence" value="ECO:0007669"/>
    <property type="project" value="UniProtKB-UniRule"/>
</dbReference>
<evidence type="ECO:0000313" key="16">
    <source>
        <dbReference type="Proteomes" id="UP000036313"/>
    </source>
</evidence>
<dbReference type="GO" id="GO:0005524">
    <property type="term" value="F:ATP binding"/>
    <property type="evidence" value="ECO:0007669"/>
    <property type="project" value="UniProtKB-UniRule"/>
</dbReference>
<dbReference type="SUPFAM" id="SSF53067">
    <property type="entry name" value="Actin-like ATPase domain"/>
    <property type="match status" value="2"/>
</dbReference>
<keyword evidence="9 11" id="KW-0119">Carbohydrate metabolism</keyword>
<dbReference type="Pfam" id="PF02782">
    <property type="entry name" value="FGGY_C"/>
    <property type="match status" value="1"/>
</dbReference>
<dbReference type="PANTHER" id="PTHR43435:SF4">
    <property type="entry name" value="FGGY CARBOHYDRATE KINASE DOMAIN-CONTAINING PROTEIN"/>
    <property type="match status" value="1"/>
</dbReference>
<feature type="region of interest" description="Disordered" evidence="12">
    <location>
        <begin position="318"/>
        <end position="339"/>
    </location>
</feature>
<dbReference type="InterPro" id="IPR046335">
    <property type="entry name" value="LacI/GalR-like_sensor"/>
</dbReference>
<dbReference type="InterPro" id="IPR028082">
    <property type="entry name" value="Peripla_BP_I"/>
</dbReference>
<keyword evidence="6" id="KW-0805">Transcription regulation</keyword>
<evidence type="ECO:0000256" key="3">
    <source>
        <dbReference type="ARBA" id="ARBA00022777"/>
    </source>
</evidence>
<dbReference type="GO" id="GO:0006355">
    <property type="term" value="P:regulation of DNA-templated transcription"/>
    <property type="evidence" value="ECO:0007669"/>
    <property type="project" value="InterPro"/>
</dbReference>
<dbReference type="Pfam" id="PF13377">
    <property type="entry name" value="Peripla_BP_3"/>
    <property type="match status" value="1"/>
</dbReference>
<dbReference type="RefSeq" id="WP_082164146.1">
    <property type="nucleotide sequence ID" value="NZ_JYNU01000014.1"/>
</dbReference>
<dbReference type="Gene3D" id="3.40.50.2300">
    <property type="match status" value="2"/>
</dbReference>
<dbReference type="CDD" id="cd01574">
    <property type="entry name" value="PBP1_LacI"/>
    <property type="match status" value="1"/>
</dbReference>
<dbReference type="SMART" id="SM00354">
    <property type="entry name" value="HTH_LACI"/>
    <property type="match status" value="1"/>
</dbReference>
<keyword evidence="7" id="KW-0238">DNA-binding</keyword>
<dbReference type="PROSITE" id="PS00356">
    <property type="entry name" value="HTH_LACI_1"/>
    <property type="match status" value="1"/>
</dbReference>
<keyword evidence="8" id="KW-0804">Transcription</keyword>
<evidence type="ECO:0000256" key="8">
    <source>
        <dbReference type="ARBA" id="ARBA00023163"/>
    </source>
</evidence>
<dbReference type="InterPro" id="IPR000843">
    <property type="entry name" value="HTH_LacI"/>
</dbReference>
<evidence type="ECO:0000256" key="2">
    <source>
        <dbReference type="ARBA" id="ARBA00022741"/>
    </source>
</evidence>
<evidence type="ECO:0000256" key="6">
    <source>
        <dbReference type="ARBA" id="ARBA00023015"/>
    </source>
</evidence>
<dbReference type="UniPathway" id="UPA00145">
    <property type="reaction ID" value="UER00566"/>
</dbReference>
<dbReference type="AlphaFoldDB" id="A0A0J6VXS8"/>
<dbReference type="InterPro" id="IPR043129">
    <property type="entry name" value="ATPase_NBD"/>
</dbReference>
<dbReference type="CDD" id="cd07781">
    <property type="entry name" value="ASKHA_NBD_FGGY_L-RBK"/>
    <property type="match status" value="1"/>
</dbReference>
<dbReference type="SUPFAM" id="SSF47413">
    <property type="entry name" value="lambda repressor-like DNA-binding domains"/>
    <property type="match status" value="1"/>
</dbReference>
<accession>A0A0J6VXS8</accession>
<evidence type="ECO:0000259" key="14">
    <source>
        <dbReference type="PROSITE" id="PS50943"/>
    </source>
</evidence>
<dbReference type="InterPro" id="IPR005929">
    <property type="entry name" value="Ribulokinase"/>
</dbReference>
<dbReference type="NCBIfam" id="TIGR01234">
    <property type="entry name" value="L-ribulokinase"/>
    <property type="match status" value="1"/>
</dbReference>
<evidence type="ECO:0000313" key="15">
    <source>
        <dbReference type="EMBL" id="KMO75885.1"/>
    </source>
</evidence>
<proteinExistence type="inferred from homology"/>
<dbReference type="GO" id="GO:0019150">
    <property type="term" value="F:D-ribulokinase activity"/>
    <property type="evidence" value="ECO:0007669"/>
    <property type="project" value="TreeGrafter"/>
</dbReference>
<comment type="catalytic activity">
    <reaction evidence="11">
        <text>L-ribulose + ATP = L-ribulose 5-phosphate + ADP + H(+)</text>
        <dbReference type="Rhea" id="RHEA:22072"/>
        <dbReference type="ChEBI" id="CHEBI:15378"/>
        <dbReference type="ChEBI" id="CHEBI:16880"/>
        <dbReference type="ChEBI" id="CHEBI:30616"/>
        <dbReference type="ChEBI" id="CHEBI:58226"/>
        <dbReference type="ChEBI" id="CHEBI:456216"/>
        <dbReference type="EC" id="2.7.1.16"/>
    </reaction>
</comment>
<evidence type="ECO:0000256" key="11">
    <source>
        <dbReference type="RuleBase" id="RU003455"/>
    </source>
</evidence>
<dbReference type="Gene3D" id="1.10.260.40">
    <property type="entry name" value="lambda repressor-like DNA-binding domains"/>
    <property type="match status" value="1"/>
</dbReference>
<comment type="caution">
    <text evidence="15">The sequence shown here is derived from an EMBL/GenBank/DDBJ whole genome shotgun (WGS) entry which is preliminary data.</text>
</comment>
<name>A0A0J6VXS8_9MYCO</name>
<evidence type="ECO:0000256" key="12">
    <source>
        <dbReference type="SAM" id="MobiDB-lite"/>
    </source>
</evidence>
<dbReference type="SUPFAM" id="SSF53822">
    <property type="entry name" value="Periplasmic binding protein-like I"/>
    <property type="match status" value="1"/>
</dbReference>
<dbReference type="PROSITE" id="PS50943">
    <property type="entry name" value="HTH_CROC1"/>
    <property type="match status" value="1"/>
</dbReference>
<gene>
    <name evidence="15" type="primary">araB</name>
    <name evidence="15" type="ORF">MOBUDSM44075_02414</name>
</gene>
<dbReference type="InterPro" id="IPR001387">
    <property type="entry name" value="Cro/C1-type_HTH"/>
</dbReference>
<dbReference type="CDD" id="cd01392">
    <property type="entry name" value="HTH_LacI"/>
    <property type="match status" value="1"/>
</dbReference>
<evidence type="ECO:0000256" key="4">
    <source>
        <dbReference type="ARBA" id="ARBA00022840"/>
    </source>
</evidence>
<evidence type="ECO:0000256" key="9">
    <source>
        <dbReference type="ARBA" id="ARBA00023277"/>
    </source>
</evidence>
<dbReference type="GO" id="GO:0005737">
    <property type="term" value="C:cytoplasm"/>
    <property type="evidence" value="ECO:0007669"/>
    <property type="project" value="TreeGrafter"/>
</dbReference>